<organism evidence="2">
    <name type="scientific">Hexamita inflata</name>
    <dbReference type="NCBI Taxonomy" id="28002"/>
    <lineage>
        <taxon>Eukaryota</taxon>
        <taxon>Metamonada</taxon>
        <taxon>Diplomonadida</taxon>
        <taxon>Hexamitidae</taxon>
        <taxon>Hexamitinae</taxon>
        <taxon>Hexamita</taxon>
    </lineage>
</organism>
<feature type="transmembrane region" description="Helical" evidence="1">
    <location>
        <begin position="100"/>
        <end position="119"/>
    </location>
</feature>
<feature type="transmembrane region" description="Helical" evidence="1">
    <location>
        <begin position="220"/>
        <end position="244"/>
    </location>
</feature>
<feature type="transmembrane region" description="Helical" evidence="1">
    <location>
        <begin position="521"/>
        <end position="539"/>
    </location>
</feature>
<keyword evidence="1" id="KW-0472">Membrane</keyword>
<dbReference type="Proteomes" id="UP001642409">
    <property type="component" value="Unassembled WGS sequence"/>
</dbReference>
<feature type="transmembrane region" description="Helical" evidence="1">
    <location>
        <begin position="192"/>
        <end position="214"/>
    </location>
</feature>
<keyword evidence="1" id="KW-1133">Transmembrane helix</keyword>
<feature type="transmembrane region" description="Helical" evidence="1">
    <location>
        <begin position="926"/>
        <end position="950"/>
    </location>
</feature>
<feature type="transmembrane region" description="Helical" evidence="1">
    <location>
        <begin position="71"/>
        <end position="93"/>
    </location>
</feature>
<feature type="transmembrane region" description="Helical" evidence="1">
    <location>
        <begin position="297"/>
        <end position="316"/>
    </location>
</feature>
<feature type="transmembrane region" description="Helical" evidence="1">
    <location>
        <begin position="777"/>
        <end position="797"/>
    </location>
</feature>
<sequence length="1059" mass="118670">MHYPSPLFLIPSALATAFYTSEGVQALRLLAIGVFIDALIPSTSVVLLFAAAAISQTISASSSTVFEKFDFFAFVGVIQTILGYAATCAVIVLKNQKKPSIHVFFLACTLVSLSVTIAVSYLSVYFFGTAAPYFAAVAMSSGRLILELMLQQNVETYDNDKYGPGFGVEQVNGGQQLTHGLSYFQTLRKRTVVTFGIVFAACAIVIPIVFNYFGNYFSGLLGYLQIVLLSTSILFGVTFLLWAVMNNKKLRNIGQKEEKVVKTTDEKERSGAQDDVKGFKKVLIDAKMMFTIQKRDLVWFAGLCIVYQLLNHVFYGQYVQEYYNYILTAVFSWVSTKSILNNSATLNTTLLLLSPALTLNQPLSLFIHFAIHCLLNFTEQLSFSTLFMLTAEASCICFSSVDDKWIFTIVFAFLAMFTQITSFESSKLGVKVIIFIHSLILDLLITLPKNYLKNIIVNGLVMIAMIVYNQRFMTTAVGEKQANQIMTSILLRLIVNTLNGFLLTQGMSYETYEIIKIIVKWNGYFISTLSLLMQILSYFNLGERVSKWRYLLLGPLFIGITAIVTLTPLNVIITDIVLFITGFSNIFTVTSTQVLQEISILVYRAFFEQYSKSLGVTVLIWLCKLLSGLFIASIVLLAMDKKDKNQLEPQNPLVSVFFASLLSLFVAVPSAISQLGELDEFSLVNCVVIVLVFIGVAMLPVVNLEAKSLKIVFALVFIVLIIFSFITQLYSEGFVLMIFLILLQALPQTSIVFSFLVSVLFLIIFINTRYSLVTISYYSAISTFSLISVLFFTRYQFVKLSALRRLTKRAKVEHAGCKVNPRAFGIHDDELDFFLQLNEDQEKVDANVVFKSLKWQMQTFIFVSSAVLFSWNFYPLIGVLLSLCSTLIPIHQEDQDGKITKVAGYFGVLEGWQITQQNKFVMINRFCFDLFVCLNFKVLLDIINFFALYMGDHDGYEAGRKYAARDVLCWIFEALCSFVGYVYITGEPTKIFQKLIELQRVKILIILTVISVTISLFATNKALKLLPTFCAAGIAFCAPATKGAEGSGKRVVHVEPVDL</sequence>
<reference evidence="3 4" key="2">
    <citation type="submission" date="2024-07" db="EMBL/GenBank/DDBJ databases">
        <authorList>
            <person name="Akdeniz Z."/>
        </authorList>
    </citation>
    <scope>NUCLEOTIDE SEQUENCE [LARGE SCALE GENOMIC DNA]</scope>
</reference>
<dbReference type="EMBL" id="CATOUU010000329">
    <property type="protein sequence ID" value="CAI9924907.1"/>
    <property type="molecule type" value="Genomic_DNA"/>
</dbReference>
<gene>
    <name evidence="2" type="ORF">HINF_LOCUS12552</name>
    <name evidence="3" type="ORF">HINF_LOCUS76822</name>
</gene>
<feature type="transmembrane region" description="Helical" evidence="1">
    <location>
        <begin position="736"/>
        <end position="765"/>
    </location>
</feature>
<evidence type="ECO:0000313" key="2">
    <source>
        <dbReference type="EMBL" id="CAI9924907.1"/>
    </source>
</evidence>
<keyword evidence="1" id="KW-0812">Transmembrane</keyword>
<feature type="transmembrane region" description="Helical" evidence="1">
    <location>
        <begin position="681"/>
        <end position="704"/>
    </location>
</feature>
<feature type="transmembrane region" description="Helical" evidence="1">
    <location>
        <begin position="29"/>
        <end position="51"/>
    </location>
</feature>
<keyword evidence="4" id="KW-1185">Reference proteome</keyword>
<evidence type="ECO:0000313" key="4">
    <source>
        <dbReference type="Proteomes" id="UP001642409"/>
    </source>
</evidence>
<feature type="transmembrane region" description="Helical" evidence="1">
    <location>
        <begin position="551"/>
        <end position="573"/>
    </location>
</feature>
<dbReference type="AlphaFoldDB" id="A0AA86NR47"/>
<name>A0AA86NR47_9EUKA</name>
<feature type="transmembrane region" description="Helical" evidence="1">
    <location>
        <begin position="860"/>
        <end position="883"/>
    </location>
</feature>
<proteinExistence type="predicted"/>
<feature type="transmembrane region" description="Helical" evidence="1">
    <location>
        <begin position="618"/>
        <end position="639"/>
    </location>
</feature>
<dbReference type="EMBL" id="CAXDID020000728">
    <property type="protein sequence ID" value="CAL6111977.1"/>
    <property type="molecule type" value="Genomic_DNA"/>
</dbReference>
<feature type="transmembrane region" description="Helical" evidence="1">
    <location>
        <begin position="428"/>
        <end position="445"/>
    </location>
</feature>
<feature type="transmembrane region" description="Helical" evidence="1">
    <location>
        <begin position="711"/>
        <end position="730"/>
    </location>
</feature>
<feature type="transmembrane region" description="Helical" evidence="1">
    <location>
        <begin position="405"/>
        <end position="421"/>
    </location>
</feature>
<evidence type="ECO:0000313" key="3">
    <source>
        <dbReference type="EMBL" id="CAL6111977.1"/>
    </source>
</evidence>
<protein>
    <submittedName>
        <fullName evidence="2">Uncharacterized protein</fullName>
    </submittedName>
</protein>
<accession>A0AA86NR47</accession>
<reference evidence="2" key="1">
    <citation type="submission" date="2023-06" db="EMBL/GenBank/DDBJ databases">
        <authorList>
            <person name="Kurt Z."/>
        </authorList>
    </citation>
    <scope>NUCLEOTIDE SEQUENCE</scope>
</reference>
<comment type="caution">
    <text evidence="2">The sequence shown here is derived from an EMBL/GenBank/DDBJ whole genome shotgun (WGS) entry which is preliminary data.</text>
</comment>
<feature type="transmembrane region" description="Helical" evidence="1">
    <location>
        <begin position="125"/>
        <end position="146"/>
    </location>
</feature>
<feature type="transmembrane region" description="Helical" evidence="1">
    <location>
        <begin position="1003"/>
        <end position="1019"/>
    </location>
</feature>
<feature type="transmembrane region" description="Helical" evidence="1">
    <location>
        <begin position="451"/>
        <end position="468"/>
    </location>
</feature>
<feature type="transmembrane region" description="Helical" evidence="1">
    <location>
        <begin position="489"/>
        <end position="509"/>
    </location>
</feature>
<feature type="transmembrane region" description="Helical" evidence="1">
    <location>
        <begin position="651"/>
        <end position="675"/>
    </location>
</feature>
<evidence type="ECO:0000256" key="1">
    <source>
        <dbReference type="SAM" id="Phobius"/>
    </source>
</evidence>
<feature type="transmembrane region" description="Helical" evidence="1">
    <location>
        <begin position="962"/>
        <end position="983"/>
    </location>
</feature>